<accession>A0ABM0MTH3</accession>
<feature type="transmembrane region" description="Helical" evidence="1">
    <location>
        <begin position="266"/>
        <end position="285"/>
    </location>
</feature>
<feature type="domain" description="Transmembrane protein 135 N-terminal" evidence="2">
    <location>
        <begin position="219"/>
        <end position="335"/>
    </location>
</feature>
<dbReference type="InterPro" id="IPR031926">
    <property type="entry name" value="TMEM135_N"/>
</dbReference>
<evidence type="ECO:0000259" key="2">
    <source>
        <dbReference type="Pfam" id="PF15982"/>
    </source>
</evidence>
<organism evidence="3 4">
    <name type="scientific">Saccoglossus kowalevskii</name>
    <name type="common">Acorn worm</name>
    <dbReference type="NCBI Taxonomy" id="10224"/>
    <lineage>
        <taxon>Eukaryota</taxon>
        <taxon>Metazoa</taxon>
        <taxon>Hemichordata</taxon>
        <taxon>Enteropneusta</taxon>
        <taxon>Harrimaniidae</taxon>
        <taxon>Saccoglossus</taxon>
    </lineage>
</organism>
<keyword evidence="1" id="KW-0812">Transmembrane</keyword>
<keyword evidence="1" id="KW-1133">Transmembrane helix</keyword>
<dbReference type="InterPro" id="IPR026749">
    <property type="entry name" value="Tmem135"/>
</dbReference>
<feature type="transmembrane region" description="Helical" evidence="1">
    <location>
        <begin position="65"/>
        <end position="86"/>
    </location>
</feature>
<name>A0ABM0MTH3_SACKO</name>
<dbReference type="PANTHER" id="PTHR12459:SF6">
    <property type="entry name" value="GB|AAD46013.1"/>
    <property type="match status" value="1"/>
</dbReference>
<keyword evidence="1" id="KW-0472">Membrane</keyword>
<evidence type="ECO:0000313" key="3">
    <source>
        <dbReference type="Proteomes" id="UP000694865"/>
    </source>
</evidence>
<feature type="transmembrane region" description="Helical" evidence="1">
    <location>
        <begin position="145"/>
        <end position="162"/>
    </location>
</feature>
<gene>
    <name evidence="4" type="primary">LOC102805559</name>
</gene>
<evidence type="ECO:0000256" key="1">
    <source>
        <dbReference type="SAM" id="Phobius"/>
    </source>
</evidence>
<dbReference type="PANTHER" id="PTHR12459">
    <property type="entry name" value="TRANSMEMBRANE PROTEIN 135-RELATED"/>
    <property type="match status" value="1"/>
</dbReference>
<protein>
    <submittedName>
        <fullName evidence="4">Uncharacterized protein LOC102805559</fullName>
    </submittedName>
</protein>
<keyword evidence="3" id="KW-1185">Reference proteome</keyword>
<sequence>MYALYVDLAISLKSAQASLNSLMFTSIWNHFIARCLSPSSNLNAYHDTRPGDVIRDIVCIDALRFTLFLGSYPALYKLALYLVQIYRKQKDGISYIIAAVIASLSAIIDKADRRKRLAMFLFTRALGAAYNALACRGKMPSVPQGTSLVFSASIGVIIVAFVREPQLLSKEYYEGVKTWTRDYTEDILVNYYRKPYGRFVSCDEFLHPGKSCLGHAFHELFASWFTFSKIYLPIHLIPLLLSRQKVIISSPVPSLLSLFMKYVKSATFLTVMCTTIKVVVCLLRQNVHHSPAPVPRYLMFIAGFIGALIGVQFESRSRRGELAMYVASTALDAVFIWGRDAGLFKSLPCGSLLIFIISMAAITHAYERDRDSLSPMVKGGMTFLCGKPENQKVINGDEIPAGKSTQHIDAGNVS</sequence>
<dbReference type="RefSeq" id="XP_006823314.1">
    <property type="nucleotide sequence ID" value="XM_006823251.1"/>
</dbReference>
<dbReference type="GeneID" id="102805559"/>
<feature type="transmembrane region" description="Helical" evidence="1">
    <location>
        <begin position="344"/>
        <end position="366"/>
    </location>
</feature>
<feature type="transmembrane region" description="Helical" evidence="1">
    <location>
        <begin position="297"/>
        <end position="315"/>
    </location>
</feature>
<feature type="transmembrane region" description="Helical" evidence="1">
    <location>
        <begin position="92"/>
        <end position="108"/>
    </location>
</feature>
<dbReference type="Proteomes" id="UP000694865">
    <property type="component" value="Unplaced"/>
</dbReference>
<proteinExistence type="predicted"/>
<reference evidence="4" key="1">
    <citation type="submission" date="2025-08" db="UniProtKB">
        <authorList>
            <consortium name="RefSeq"/>
        </authorList>
    </citation>
    <scope>IDENTIFICATION</scope>
    <source>
        <tissue evidence="4">Testes</tissue>
    </source>
</reference>
<dbReference type="Pfam" id="PF15982">
    <property type="entry name" value="TMEM135_C_rich"/>
    <property type="match status" value="1"/>
</dbReference>
<evidence type="ECO:0000313" key="4">
    <source>
        <dbReference type="RefSeq" id="XP_006823314.1"/>
    </source>
</evidence>